<dbReference type="RefSeq" id="WP_158230016.1">
    <property type="nucleotide sequence ID" value="NZ_BEWI01000031.1"/>
</dbReference>
<dbReference type="Proteomes" id="UP000221538">
    <property type="component" value="Unassembled WGS sequence"/>
</dbReference>
<proteinExistence type="predicted"/>
<accession>A0A292ZE11</accession>
<protein>
    <submittedName>
        <fullName evidence="2">Uncharacterized protein</fullName>
    </submittedName>
</protein>
<feature type="compositionally biased region" description="Basic and acidic residues" evidence="1">
    <location>
        <begin position="21"/>
        <end position="41"/>
    </location>
</feature>
<evidence type="ECO:0000313" key="2">
    <source>
        <dbReference type="EMBL" id="GAY21136.1"/>
    </source>
</evidence>
<name>A0A292ZE11_SPHSA</name>
<gene>
    <name evidence="2" type="ORF">SFOMI_1670</name>
</gene>
<feature type="region of interest" description="Disordered" evidence="1">
    <location>
        <begin position="21"/>
        <end position="49"/>
    </location>
</feature>
<dbReference type="AlphaFoldDB" id="A0A292ZE11"/>
<organism evidence="2 3">
    <name type="scientific">Sphingobium fuliginis (strain ATCC 27551)</name>
    <dbReference type="NCBI Taxonomy" id="336203"/>
    <lineage>
        <taxon>Bacteria</taxon>
        <taxon>Pseudomonadati</taxon>
        <taxon>Pseudomonadota</taxon>
        <taxon>Alphaproteobacteria</taxon>
        <taxon>Sphingomonadales</taxon>
        <taxon>Sphingomonadaceae</taxon>
        <taxon>Sphingobium</taxon>
    </lineage>
</organism>
<comment type="caution">
    <text evidence="2">The sequence shown here is derived from an EMBL/GenBank/DDBJ whole genome shotgun (WGS) entry which is preliminary data.</text>
</comment>
<reference evidence="2 3" key="2">
    <citation type="journal article" date="2013" name="Environ. Sci. Technol.">
        <title>The 4-tert-butylphenol-utilizing bacterium Sphingobium fuliginis OMI can degrade bisphenols via phenolic ring hydroxylation and meta-cleavage pathway.</title>
        <authorList>
            <person name="Ogata Y."/>
            <person name="Goda S."/>
            <person name="Toyama T."/>
            <person name="Sei K."/>
            <person name="Ike M."/>
        </authorList>
    </citation>
    <scope>NUCLEOTIDE SEQUENCE [LARGE SCALE GENOMIC DNA]</scope>
    <source>
        <strain evidence="2 3">OMI</strain>
    </source>
</reference>
<reference evidence="2 3" key="1">
    <citation type="journal article" date="2013" name="Biodegradation">
        <title>Occurrence of 4-tert-butylphenol (4-t-BP) biodegradation in an aquatic sample caused by the presence of Spirodela polyrrhiza and isolation of a 4-t-BP-utilizing bacterium.</title>
        <authorList>
            <person name="Ogata Y."/>
            <person name="Toyama T."/>
            <person name="Yu N."/>
            <person name="Wang X."/>
            <person name="Sei K."/>
            <person name="Ike M."/>
        </authorList>
    </citation>
    <scope>NUCLEOTIDE SEQUENCE [LARGE SCALE GENOMIC DNA]</scope>
    <source>
        <strain evidence="2 3">OMI</strain>
    </source>
</reference>
<sequence>MANSRPSFSLEEEGWEALAAEEPKADLDEGERACGPRDPLDRTPSPSYD</sequence>
<evidence type="ECO:0000256" key="1">
    <source>
        <dbReference type="SAM" id="MobiDB-lite"/>
    </source>
</evidence>
<dbReference type="EMBL" id="BEWI01000031">
    <property type="protein sequence ID" value="GAY21136.1"/>
    <property type="molecule type" value="Genomic_DNA"/>
</dbReference>
<evidence type="ECO:0000313" key="3">
    <source>
        <dbReference type="Proteomes" id="UP000221538"/>
    </source>
</evidence>